<comment type="similarity">
    <text evidence="1">Belongs to the metallo-dependent hydrolases superfamily. CpsB/CapC family.</text>
</comment>
<evidence type="ECO:0000256" key="1">
    <source>
        <dbReference type="ARBA" id="ARBA00005750"/>
    </source>
</evidence>
<keyword evidence="4" id="KW-0904">Protein phosphatase</keyword>
<organism evidence="6 7">
    <name type="scientific">Lacticaseibacillus pantheris DSM 15945 = JCM 12539 = NBRC 106106</name>
    <dbReference type="NCBI Taxonomy" id="1423783"/>
    <lineage>
        <taxon>Bacteria</taxon>
        <taxon>Bacillati</taxon>
        <taxon>Bacillota</taxon>
        <taxon>Bacilli</taxon>
        <taxon>Lactobacillales</taxon>
        <taxon>Lactobacillaceae</taxon>
        <taxon>Lacticaseibacillus</taxon>
    </lineage>
</organism>
<dbReference type="PATRIC" id="fig|1423783.4.peg.757"/>
<protein>
    <recommendedName>
        <fullName evidence="2">protein-tyrosine-phosphatase</fullName>
        <ecNumber evidence="2">3.1.3.48</ecNumber>
    </recommendedName>
</protein>
<dbReference type="EC" id="3.1.3.48" evidence="2"/>
<sequence>MVIYGRVLSDPDTWRLNAMLATLHPKECEEPKLIDVHSHLLPGIDDGSENMEISLSLAQDAVRDGITHALMTPHHMNGRFTNHPADVIRLTDEFQHELDQQGIPLTVFPSQEVRINGDLLTAWDNQDLMTTDEGGHYMLLEFPHDAVPTFTDDMVFQLEQRGVTPVFVHPERNEDLMAHPEKLFELIQKGAYAQITASSYVGTFGKKVERFAEDIIDHGLGHMLASDAHHIKNRDYEMSAAFKKLIGAYGNDVGKMFDDNAKAIVNGDPVHRVAETPIKKKRFFPAY</sequence>
<dbReference type="InterPro" id="IPR016667">
    <property type="entry name" value="Caps_polysacc_synth_CpsB/CapC"/>
</dbReference>
<evidence type="ECO:0000256" key="3">
    <source>
        <dbReference type="ARBA" id="ARBA00022801"/>
    </source>
</evidence>
<dbReference type="GO" id="GO:0004725">
    <property type="term" value="F:protein tyrosine phosphatase activity"/>
    <property type="evidence" value="ECO:0007669"/>
    <property type="project" value="UniProtKB-EC"/>
</dbReference>
<dbReference type="UniPathway" id="UPA00934"/>
<dbReference type="PIRSF" id="PIRSF016557">
    <property type="entry name" value="Caps_synth_CpsB"/>
    <property type="match status" value="1"/>
</dbReference>
<dbReference type="GO" id="GO:0030145">
    <property type="term" value="F:manganese ion binding"/>
    <property type="evidence" value="ECO:0007669"/>
    <property type="project" value="InterPro"/>
</dbReference>
<comment type="catalytic activity">
    <reaction evidence="5">
        <text>O-phospho-L-tyrosyl-[protein] + H2O = L-tyrosyl-[protein] + phosphate</text>
        <dbReference type="Rhea" id="RHEA:10684"/>
        <dbReference type="Rhea" id="RHEA-COMP:10136"/>
        <dbReference type="Rhea" id="RHEA-COMP:20101"/>
        <dbReference type="ChEBI" id="CHEBI:15377"/>
        <dbReference type="ChEBI" id="CHEBI:43474"/>
        <dbReference type="ChEBI" id="CHEBI:46858"/>
        <dbReference type="ChEBI" id="CHEBI:61978"/>
        <dbReference type="EC" id="3.1.3.48"/>
    </reaction>
</comment>
<evidence type="ECO:0000256" key="4">
    <source>
        <dbReference type="ARBA" id="ARBA00022912"/>
    </source>
</evidence>
<proteinExistence type="inferred from homology"/>
<dbReference type="PANTHER" id="PTHR39181">
    <property type="entry name" value="TYROSINE-PROTEIN PHOSPHATASE YWQE"/>
    <property type="match status" value="1"/>
</dbReference>
<reference evidence="6 7" key="1">
    <citation type="journal article" date="2015" name="Genome Announc.">
        <title>Expanding the biotechnology potential of lactobacilli through comparative genomics of 213 strains and associated genera.</title>
        <authorList>
            <person name="Sun Z."/>
            <person name="Harris H.M."/>
            <person name="McCann A."/>
            <person name="Guo C."/>
            <person name="Argimon S."/>
            <person name="Zhang W."/>
            <person name="Yang X."/>
            <person name="Jeffery I.B."/>
            <person name="Cooney J.C."/>
            <person name="Kagawa T.F."/>
            <person name="Liu W."/>
            <person name="Song Y."/>
            <person name="Salvetti E."/>
            <person name="Wrobel A."/>
            <person name="Rasinkangas P."/>
            <person name="Parkhill J."/>
            <person name="Rea M.C."/>
            <person name="O'Sullivan O."/>
            <person name="Ritari J."/>
            <person name="Douillard F.P."/>
            <person name="Paul Ross R."/>
            <person name="Yang R."/>
            <person name="Briner A.E."/>
            <person name="Felis G.E."/>
            <person name="de Vos W.M."/>
            <person name="Barrangou R."/>
            <person name="Klaenhammer T.R."/>
            <person name="Caufield P.W."/>
            <person name="Cui Y."/>
            <person name="Zhang H."/>
            <person name="O'Toole P.W."/>
        </authorList>
    </citation>
    <scope>NUCLEOTIDE SEQUENCE [LARGE SCALE GENOMIC DNA]</scope>
    <source>
        <strain evidence="6 7">DSM 15945</strain>
    </source>
</reference>
<dbReference type="PANTHER" id="PTHR39181:SF1">
    <property type="entry name" value="TYROSINE-PROTEIN PHOSPHATASE YWQE"/>
    <property type="match status" value="1"/>
</dbReference>
<evidence type="ECO:0000256" key="5">
    <source>
        <dbReference type="ARBA" id="ARBA00051722"/>
    </source>
</evidence>
<dbReference type="SUPFAM" id="SSF51556">
    <property type="entry name" value="Metallo-dependent hydrolases"/>
    <property type="match status" value="1"/>
</dbReference>
<keyword evidence="7" id="KW-1185">Reference proteome</keyword>
<dbReference type="AlphaFoldDB" id="A0A0R1U1S7"/>
<evidence type="ECO:0000313" key="7">
    <source>
        <dbReference type="Proteomes" id="UP000051922"/>
    </source>
</evidence>
<dbReference type="Proteomes" id="UP000051922">
    <property type="component" value="Unassembled WGS sequence"/>
</dbReference>
<name>A0A0R1U1S7_9LACO</name>
<comment type="caution">
    <text evidence="6">The sequence shown here is derived from an EMBL/GenBank/DDBJ whole genome shotgun (WGS) entry which is preliminary data.</text>
</comment>
<dbReference type="GO" id="GO:0045227">
    <property type="term" value="P:capsule polysaccharide biosynthetic process"/>
    <property type="evidence" value="ECO:0007669"/>
    <property type="project" value="UniProtKB-UniPathway"/>
</dbReference>
<gene>
    <name evidence="6" type="ORF">FC50_GL000733</name>
</gene>
<accession>A0A0R1U1S7</accession>
<dbReference type="STRING" id="1423783.FC50_GL000733"/>
<dbReference type="EMBL" id="AZFJ01000044">
    <property type="protein sequence ID" value="KRL86484.1"/>
    <property type="molecule type" value="Genomic_DNA"/>
</dbReference>
<dbReference type="Gene3D" id="3.20.20.140">
    <property type="entry name" value="Metal-dependent hydrolases"/>
    <property type="match status" value="1"/>
</dbReference>
<evidence type="ECO:0000256" key="2">
    <source>
        <dbReference type="ARBA" id="ARBA00013064"/>
    </source>
</evidence>
<evidence type="ECO:0000313" key="6">
    <source>
        <dbReference type="EMBL" id="KRL86484.1"/>
    </source>
</evidence>
<dbReference type="Pfam" id="PF19567">
    <property type="entry name" value="CpsB_CapC"/>
    <property type="match status" value="1"/>
</dbReference>
<dbReference type="InterPro" id="IPR032466">
    <property type="entry name" value="Metal_Hydrolase"/>
</dbReference>
<keyword evidence="3" id="KW-0378">Hydrolase</keyword>